<evidence type="ECO:0000259" key="1">
    <source>
        <dbReference type="Pfam" id="PF13679"/>
    </source>
</evidence>
<evidence type="ECO:0000313" key="2">
    <source>
        <dbReference type="EMBL" id="KAK3734912.1"/>
    </source>
</evidence>
<keyword evidence="3" id="KW-1185">Reference proteome</keyword>
<dbReference type="AlphaFoldDB" id="A0AAE0Y7B2"/>
<proteinExistence type="predicted"/>
<dbReference type="Pfam" id="PF13679">
    <property type="entry name" value="Methyltransf_32"/>
    <property type="match status" value="1"/>
</dbReference>
<reference evidence="2" key="1">
    <citation type="journal article" date="2023" name="G3 (Bethesda)">
        <title>A reference genome for the long-term kleptoplast-retaining sea slug Elysia crispata morphotype clarki.</title>
        <authorList>
            <person name="Eastman K.E."/>
            <person name="Pendleton A.L."/>
            <person name="Shaikh M.A."/>
            <person name="Suttiyut T."/>
            <person name="Ogas R."/>
            <person name="Tomko P."/>
            <person name="Gavelis G."/>
            <person name="Widhalm J.R."/>
            <person name="Wisecaver J.H."/>
        </authorList>
    </citation>
    <scope>NUCLEOTIDE SEQUENCE</scope>
    <source>
        <strain evidence="2">ECLA1</strain>
    </source>
</reference>
<organism evidence="2 3">
    <name type="scientific">Elysia crispata</name>
    <name type="common">lettuce slug</name>
    <dbReference type="NCBI Taxonomy" id="231223"/>
    <lineage>
        <taxon>Eukaryota</taxon>
        <taxon>Metazoa</taxon>
        <taxon>Spiralia</taxon>
        <taxon>Lophotrochozoa</taxon>
        <taxon>Mollusca</taxon>
        <taxon>Gastropoda</taxon>
        <taxon>Heterobranchia</taxon>
        <taxon>Euthyneura</taxon>
        <taxon>Panpulmonata</taxon>
        <taxon>Sacoglossa</taxon>
        <taxon>Placobranchoidea</taxon>
        <taxon>Plakobranchidae</taxon>
        <taxon>Elysia</taxon>
    </lineage>
</organism>
<dbReference type="InterPro" id="IPR052220">
    <property type="entry name" value="METTL25"/>
</dbReference>
<protein>
    <recommendedName>
        <fullName evidence="1">Methyltransferase domain-containing protein</fullName>
    </recommendedName>
</protein>
<dbReference type="EMBL" id="JAWDGP010006834">
    <property type="protein sequence ID" value="KAK3734912.1"/>
    <property type="molecule type" value="Genomic_DNA"/>
</dbReference>
<evidence type="ECO:0000313" key="3">
    <source>
        <dbReference type="Proteomes" id="UP001283361"/>
    </source>
</evidence>
<sequence length="579" mass="64262">MEKTVETDVVYAAIHQVRDFLTPYLGLANTHGAEFLSDDHWGKYVSPAAQSGLLELSCENLVDLSSLTIQDNFKESNLSTAEKNENGVLLCARQTDHGVKDLGSFITEARMCHLDRLDVLTSLDAILKGRHSTQNTTSVVSEAMSEKKIHEVGIMVDAVSFLYRITHSDLVVDVGSGKGYFASEMSLRHKIPVVGFDSSDTNTHGASQRDKKLSKKWVGLERRKKLKQAYCHSDTNTDEKESAYENQDIHSPNVTLPCDVHTKPSIAVAPGNKNSNDNYNDYNSSGSSLCATKTFQSSESASLSRKSHLSQEEQMTNCNLYRPVTLFVHPEMDLCKVIQQEAQQLESTVSPRLFLSGLHTCGSLAVTTLNLFLRDPNAVGLCCVGCCYQLMEEQGSNNQQEDHFPISSCGKIMGLQLGRNARNLASQSVHRIRASGQLQGGDFLWRALLNVLLLELGITVPDRIIGMRGLNKRNATFQDYAAAAFKKLGLTDRLPEVHMLRSFEDQYKDARARMSAFFQLKLVLAPVIEALILLDRLAFLLEQDTVNKAHLVQLFDPVTSPRCFALIAWKGTLKNEPFG</sequence>
<comment type="caution">
    <text evidence="2">The sequence shown here is derived from an EMBL/GenBank/DDBJ whole genome shotgun (WGS) entry which is preliminary data.</text>
</comment>
<dbReference type="SUPFAM" id="SSF53335">
    <property type="entry name" value="S-adenosyl-L-methionine-dependent methyltransferases"/>
    <property type="match status" value="1"/>
</dbReference>
<dbReference type="InterPro" id="IPR025714">
    <property type="entry name" value="Methyltranfer_dom"/>
</dbReference>
<dbReference type="PANTHER" id="PTHR12496:SF9">
    <property type="entry name" value="METHYLTRANSFERASE-LIKE PROTEIN 25-RELATED"/>
    <property type="match status" value="1"/>
</dbReference>
<gene>
    <name evidence="2" type="ORF">RRG08_038937</name>
</gene>
<accession>A0AAE0Y7B2</accession>
<dbReference type="Proteomes" id="UP001283361">
    <property type="component" value="Unassembled WGS sequence"/>
</dbReference>
<dbReference type="PANTHER" id="PTHR12496">
    <property type="entry name" value="CGI-41 METHYLTRANSFERASE"/>
    <property type="match status" value="1"/>
</dbReference>
<feature type="domain" description="Methyltransferase" evidence="1">
    <location>
        <begin position="147"/>
        <end position="394"/>
    </location>
</feature>
<dbReference type="InterPro" id="IPR029063">
    <property type="entry name" value="SAM-dependent_MTases_sf"/>
</dbReference>
<name>A0AAE0Y7B2_9GAST</name>